<name>A0AAD4H2S6_9FUNG</name>
<evidence type="ECO:0000313" key="2">
    <source>
        <dbReference type="EMBL" id="KAG0267949.1"/>
    </source>
</evidence>
<protein>
    <submittedName>
        <fullName evidence="2">Uncharacterized protein</fullName>
    </submittedName>
</protein>
<accession>A0AAD4H2S6</accession>
<keyword evidence="3" id="KW-1185">Reference proteome</keyword>
<evidence type="ECO:0000256" key="1">
    <source>
        <dbReference type="SAM" id="MobiDB-lite"/>
    </source>
</evidence>
<dbReference type="AlphaFoldDB" id="A0AAD4H2S6"/>
<comment type="caution">
    <text evidence="2">The sequence shown here is derived from an EMBL/GenBank/DDBJ whole genome shotgun (WGS) entry which is preliminary data.</text>
</comment>
<dbReference type="EMBL" id="JAAAIL010001583">
    <property type="protein sequence ID" value="KAG0267949.1"/>
    <property type="molecule type" value="Genomic_DNA"/>
</dbReference>
<feature type="compositionally biased region" description="Polar residues" evidence="1">
    <location>
        <begin position="142"/>
        <end position="154"/>
    </location>
</feature>
<sequence length="369" mass="41660">MDYNDQHSNNNNNDMTELPSIQERRRQLEAYQAERALNKSLLRASVGPVDHSSRSSHPLNQSVAGYRSRKSMSVKDVLHSKEAMRDSGANEHGQQPPSSTKSIIQLYNALSKTSKPVSTPLGVRRHGIVAHKIEKKPPPTRPGTSSIHNSNLEANNNDSAEMVSIRQDRTTTVSSTKKQEDIYLSQARLMQWYLMNKRAGEHFSAQEKSAETQFELVGKSLLEKQVNLQNLQKRFEVEQDLVELESTLGYQRDQLLSIIDGLDAFKADYEEFTAALDREARVLSIPGIDDSNLSQWLGQIRDCQSVLDMSSRQSSKDYEFIQAIAQVMQELCNIVKEEIQEMRQCTALAAKLREVETTEASLLATSLDY</sequence>
<proteinExistence type="predicted"/>
<reference evidence="2" key="1">
    <citation type="journal article" date="2020" name="Fungal Divers.">
        <title>Resolving the Mortierellaceae phylogeny through synthesis of multi-gene phylogenetics and phylogenomics.</title>
        <authorList>
            <person name="Vandepol N."/>
            <person name="Liber J."/>
            <person name="Desiro A."/>
            <person name="Na H."/>
            <person name="Kennedy M."/>
            <person name="Barry K."/>
            <person name="Grigoriev I.V."/>
            <person name="Miller A.N."/>
            <person name="O'Donnell K."/>
            <person name="Stajich J.E."/>
            <person name="Bonito G."/>
        </authorList>
    </citation>
    <scope>NUCLEOTIDE SEQUENCE</scope>
    <source>
        <strain evidence="2">NRRL 28262</strain>
    </source>
</reference>
<dbReference type="Proteomes" id="UP001194580">
    <property type="component" value="Unassembled WGS sequence"/>
</dbReference>
<feature type="region of interest" description="Disordered" evidence="1">
    <location>
        <begin position="47"/>
        <end position="76"/>
    </location>
</feature>
<gene>
    <name evidence="2" type="ORF">BGZ95_002692</name>
</gene>
<feature type="region of interest" description="Disordered" evidence="1">
    <location>
        <begin position="134"/>
        <end position="154"/>
    </location>
</feature>
<organism evidence="2 3">
    <name type="scientific">Linnemannia exigua</name>
    <dbReference type="NCBI Taxonomy" id="604196"/>
    <lineage>
        <taxon>Eukaryota</taxon>
        <taxon>Fungi</taxon>
        <taxon>Fungi incertae sedis</taxon>
        <taxon>Mucoromycota</taxon>
        <taxon>Mortierellomycotina</taxon>
        <taxon>Mortierellomycetes</taxon>
        <taxon>Mortierellales</taxon>
        <taxon>Mortierellaceae</taxon>
        <taxon>Linnemannia</taxon>
    </lineage>
</organism>
<evidence type="ECO:0000313" key="3">
    <source>
        <dbReference type="Proteomes" id="UP001194580"/>
    </source>
</evidence>